<evidence type="ECO:0000259" key="1">
    <source>
        <dbReference type="PROSITE" id="PS50943"/>
    </source>
</evidence>
<dbReference type="Proteomes" id="UP001212741">
    <property type="component" value="Unassembled WGS sequence"/>
</dbReference>
<gene>
    <name evidence="2" type="ORF">PMW86_00595</name>
</gene>
<feature type="domain" description="HTH cro/C1-type" evidence="1">
    <location>
        <begin position="31"/>
        <end position="85"/>
    </location>
</feature>
<dbReference type="Gene3D" id="1.10.260.40">
    <property type="entry name" value="lambda repressor-like DNA-binding domains"/>
    <property type="match status" value="1"/>
</dbReference>
<dbReference type="Pfam" id="PF01381">
    <property type="entry name" value="HTH_3"/>
    <property type="match status" value="1"/>
</dbReference>
<dbReference type="GO" id="GO:0003677">
    <property type="term" value="F:DNA binding"/>
    <property type="evidence" value="ECO:0007669"/>
    <property type="project" value="InterPro"/>
</dbReference>
<dbReference type="AlphaFoldDB" id="A0AAW6ALW4"/>
<dbReference type="InterPro" id="IPR010982">
    <property type="entry name" value="Lambda_DNA-bd_dom_sf"/>
</dbReference>
<dbReference type="InterPro" id="IPR001387">
    <property type="entry name" value="Cro/C1-type_HTH"/>
</dbReference>
<accession>A0AAW6ALW4</accession>
<name>A0AAW6ALW4_9ACTN</name>
<dbReference type="CDD" id="cd00093">
    <property type="entry name" value="HTH_XRE"/>
    <property type="match status" value="1"/>
</dbReference>
<sequence>MNKVDLSDFYAETETSETRAYEHALDIEFIVHREMKHLGLSKSDLAKRMGVSLQSLSKLLNSQPNMTLKTIARFELALGINIVPKVTVNYSKELPFLSSNESLRKQWSFRNERPSSHVNLEMISGGLAA</sequence>
<dbReference type="PROSITE" id="PS50943">
    <property type="entry name" value="HTH_CROC1"/>
    <property type="match status" value="1"/>
</dbReference>
<protein>
    <submittedName>
        <fullName evidence="2">Helix-turn-helix domain-containing protein</fullName>
    </submittedName>
</protein>
<evidence type="ECO:0000313" key="2">
    <source>
        <dbReference type="EMBL" id="MDB1838094.1"/>
    </source>
</evidence>
<reference evidence="2" key="1">
    <citation type="submission" date="2023-01" db="EMBL/GenBank/DDBJ databases">
        <title>Human gut microbiome strain richness.</title>
        <authorList>
            <person name="Chen-Liaw A."/>
        </authorList>
    </citation>
    <scope>NUCLEOTIDE SEQUENCE</scope>
    <source>
        <strain evidence="2">D54st1_D6_D54t1_190329</strain>
    </source>
</reference>
<comment type="caution">
    <text evidence="2">The sequence shown here is derived from an EMBL/GenBank/DDBJ whole genome shotgun (WGS) entry which is preliminary data.</text>
</comment>
<organism evidence="2 3">
    <name type="scientific">Collinsella aerofaciens</name>
    <dbReference type="NCBI Taxonomy" id="74426"/>
    <lineage>
        <taxon>Bacteria</taxon>
        <taxon>Bacillati</taxon>
        <taxon>Actinomycetota</taxon>
        <taxon>Coriobacteriia</taxon>
        <taxon>Coriobacteriales</taxon>
        <taxon>Coriobacteriaceae</taxon>
        <taxon>Collinsella</taxon>
    </lineage>
</organism>
<dbReference type="SUPFAM" id="SSF47413">
    <property type="entry name" value="lambda repressor-like DNA-binding domains"/>
    <property type="match status" value="1"/>
</dbReference>
<dbReference type="RefSeq" id="WP_195520489.1">
    <property type="nucleotide sequence ID" value="NZ_JADNPG010000002.1"/>
</dbReference>
<dbReference type="EMBL" id="JAQLEC010000001">
    <property type="protein sequence ID" value="MDB1838094.1"/>
    <property type="molecule type" value="Genomic_DNA"/>
</dbReference>
<proteinExistence type="predicted"/>
<evidence type="ECO:0000313" key="3">
    <source>
        <dbReference type="Proteomes" id="UP001212741"/>
    </source>
</evidence>
<dbReference type="SMART" id="SM00530">
    <property type="entry name" value="HTH_XRE"/>
    <property type="match status" value="1"/>
</dbReference>